<evidence type="ECO:0000313" key="2">
    <source>
        <dbReference type="EMBL" id="BAN20141.1"/>
    </source>
</evidence>
<evidence type="ECO:0000256" key="1">
    <source>
        <dbReference type="SAM" id="SignalP"/>
    </source>
</evidence>
<accession>R4WMR2</accession>
<organism evidence="2">
    <name type="scientific">Riptortus pedestris</name>
    <name type="common">Bean bug</name>
    <dbReference type="NCBI Taxonomy" id="329032"/>
    <lineage>
        <taxon>Eukaryota</taxon>
        <taxon>Metazoa</taxon>
        <taxon>Ecdysozoa</taxon>
        <taxon>Arthropoda</taxon>
        <taxon>Hexapoda</taxon>
        <taxon>Insecta</taxon>
        <taxon>Pterygota</taxon>
        <taxon>Neoptera</taxon>
        <taxon>Paraneoptera</taxon>
        <taxon>Hemiptera</taxon>
        <taxon>Heteroptera</taxon>
        <taxon>Panheteroptera</taxon>
        <taxon>Pentatomomorpha</taxon>
        <taxon>Coreoidea</taxon>
        <taxon>Alydidae</taxon>
        <taxon>Riptortus</taxon>
    </lineage>
</organism>
<sequence length="132" mass="14588">MMRLVLAVLVAVGTVLLVQVPSGNAWPESCGNNKTHNFTFGRRGYYDRLIFTTHEVKSRSFLQKLSYDITVPPKGAPQRNVITYIEVLDQYRDSNGGCAYLNGGGVGNKNVTLHIKSQKGEGVNFVINVYGH</sequence>
<dbReference type="EMBL" id="AK416926">
    <property type="protein sequence ID" value="BAN20141.1"/>
    <property type="molecule type" value="mRNA"/>
</dbReference>
<name>R4WMR2_RIPPE</name>
<proteinExistence type="evidence at transcript level"/>
<dbReference type="PANTHER" id="PTHR37685:SF1">
    <property type="entry name" value="GEO11136P1-RELATED"/>
    <property type="match status" value="1"/>
</dbReference>
<keyword evidence="1" id="KW-0732">Signal</keyword>
<reference evidence="2" key="1">
    <citation type="journal article" date="2013" name="PLoS ONE">
        <title>Gene expression in gut symbiotic organ of stinkbug affected by extracellular bacterial symbiont.</title>
        <authorList>
            <person name="Futahashi R."/>
            <person name="Tanaka K."/>
            <person name="Tanahashi M."/>
            <person name="Nikoh N."/>
            <person name="Kikuchi Y."/>
            <person name="Lee B.L."/>
            <person name="Fukatsu T."/>
        </authorList>
    </citation>
    <scope>NUCLEOTIDE SEQUENCE</scope>
    <source>
        <tissue evidence="2">Midgut</tissue>
    </source>
</reference>
<feature type="signal peptide" evidence="1">
    <location>
        <begin position="1"/>
        <end position="25"/>
    </location>
</feature>
<dbReference type="PANTHER" id="PTHR37685">
    <property type="entry name" value="GEO11136P1-RELATED"/>
    <property type="match status" value="1"/>
</dbReference>
<dbReference type="Pfam" id="PF15868">
    <property type="entry name" value="MBF2"/>
    <property type="match status" value="1"/>
</dbReference>
<dbReference type="InterPro" id="IPR031734">
    <property type="entry name" value="MBF2"/>
</dbReference>
<protein>
    <submittedName>
        <fullName evidence="2">Unkown protein</fullName>
    </submittedName>
</protein>
<dbReference type="AlphaFoldDB" id="R4WMR2"/>
<feature type="chain" id="PRO_5004372618" evidence="1">
    <location>
        <begin position="26"/>
        <end position="132"/>
    </location>
</feature>